<dbReference type="SMART" id="SM00645">
    <property type="entry name" value="Pept_C1"/>
    <property type="match status" value="1"/>
</dbReference>
<dbReference type="Pfam" id="PF08246">
    <property type="entry name" value="Inhibitor_I29"/>
    <property type="match status" value="1"/>
</dbReference>
<feature type="signal peptide" evidence="4">
    <location>
        <begin position="1"/>
        <end position="17"/>
    </location>
</feature>
<keyword evidence="2" id="KW-0865">Zymogen</keyword>
<dbReference type="InterPro" id="IPR039417">
    <property type="entry name" value="Peptidase_C1A_papain-like"/>
</dbReference>
<feature type="domain" description="Peptidase C1A papain C-terminal" evidence="5">
    <location>
        <begin position="117"/>
        <end position="322"/>
    </location>
</feature>
<dbReference type="InterPro" id="IPR025660">
    <property type="entry name" value="Pept_his_AS"/>
</dbReference>
<dbReference type="InterPro" id="IPR038765">
    <property type="entry name" value="Papain-like_cys_pep_sf"/>
</dbReference>
<dbReference type="InterPro" id="IPR013128">
    <property type="entry name" value="Peptidase_C1A"/>
</dbReference>
<organism evidence="7 8">
    <name type="scientific">Tetrahymena thermophila (strain SB210)</name>
    <dbReference type="NCBI Taxonomy" id="312017"/>
    <lineage>
        <taxon>Eukaryota</taxon>
        <taxon>Sar</taxon>
        <taxon>Alveolata</taxon>
        <taxon>Ciliophora</taxon>
        <taxon>Intramacronucleata</taxon>
        <taxon>Oligohymenophorea</taxon>
        <taxon>Hymenostomatida</taxon>
        <taxon>Tetrahymenina</taxon>
        <taxon>Tetrahymenidae</taxon>
        <taxon>Tetrahymena</taxon>
    </lineage>
</organism>
<protein>
    <submittedName>
        <fullName evidence="7">Papain family cysteine protease</fullName>
    </submittedName>
</protein>
<dbReference type="GO" id="GO:0008234">
    <property type="term" value="F:cysteine-type peptidase activity"/>
    <property type="evidence" value="ECO:0007669"/>
    <property type="project" value="InterPro"/>
</dbReference>
<accession>W7XCY4</accession>
<keyword evidence="4" id="KW-0732">Signal</keyword>
<sequence length="330" mass="36376">MNKLLLVLTGVLALGSTLYLLSNQSSNLRLNIENDITIQWKLFKSRFNKRYADPITESYRLQVFASNYLRVLSDVTGTFGVTQFFDLTEEEFAATYLTLRVQRNVNATVSSPSTPKGQYDVNWVTRGKVSAVKDQGQCGSCWAFSTTGSVESALIIAGYANQTIDLSEQQLVDCSATNYGCGGGWMDNAFEYIEESPLTTNSNYPYVAVDQACNSTEIYGVLYSLSNYTDVESGNTVQLKQYLQQQPLSIAVDASYWYLYNSGIFSNCGQNLNHGVLLVGFNSTEGSWLVKNSWGTSWGEQGYIRLADGNTCGLANAASYPTVVPPITSY</sequence>
<proteinExistence type="inferred from homology"/>
<dbReference type="PROSITE" id="PS00139">
    <property type="entry name" value="THIOL_PROTEASE_CYS"/>
    <property type="match status" value="1"/>
</dbReference>
<keyword evidence="3" id="KW-1015">Disulfide bond</keyword>
<gene>
    <name evidence="7" type="ORF">TTHERM_000079389</name>
</gene>
<dbReference type="InParanoid" id="W7XCY4"/>
<dbReference type="Gene3D" id="3.90.70.10">
    <property type="entry name" value="Cysteine proteinases"/>
    <property type="match status" value="1"/>
</dbReference>
<evidence type="ECO:0000259" key="5">
    <source>
        <dbReference type="SMART" id="SM00645"/>
    </source>
</evidence>
<dbReference type="GeneID" id="24437139"/>
<evidence type="ECO:0000256" key="2">
    <source>
        <dbReference type="ARBA" id="ARBA00023145"/>
    </source>
</evidence>
<dbReference type="EMBL" id="GG662704">
    <property type="protein sequence ID" value="EWS74453.1"/>
    <property type="molecule type" value="Genomic_DNA"/>
</dbReference>
<dbReference type="SMART" id="SM00848">
    <property type="entry name" value="Inhibitor_I29"/>
    <property type="match status" value="1"/>
</dbReference>
<dbReference type="RefSeq" id="XP_012653030.1">
    <property type="nucleotide sequence ID" value="XM_012797576.1"/>
</dbReference>
<dbReference type="CDD" id="cd02248">
    <property type="entry name" value="Peptidase_C1A"/>
    <property type="match status" value="1"/>
</dbReference>
<evidence type="ECO:0000256" key="3">
    <source>
        <dbReference type="ARBA" id="ARBA00023157"/>
    </source>
</evidence>
<dbReference type="InterPro" id="IPR000668">
    <property type="entry name" value="Peptidase_C1A_C"/>
</dbReference>
<evidence type="ECO:0000313" key="8">
    <source>
        <dbReference type="Proteomes" id="UP000009168"/>
    </source>
</evidence>
<dbReference type="STRING" id="312017.W7XCY4"/>
<dbReference type="Pfam" id="PF00112">
    <property type="entry name" value="Peptidase_C1"/>
    <property type="match status" value="1"/>
</dbReference>
<dbReference type="PRINTS" id="PR00705">
    <property type="entry name" value="PAPAIN"/>
</dbReference>
<dbReference type="GO" id="GO:0006508">
    <property type="term" value="P:proteolysis"/>
    <property type="evidence" value="ECO:0007669"/>
    <property type="project" value="UniProtKB-KW"/>
</dbReference>
<feature type="domain" description="Cathepsin propeptide inhibitor" evidence="6">
    <location>
        <begin position="40"/>
        <end position="92"/>
    </location>
</feature>
<comment type="similarity">
    <text evidence="1">Belongs to the peptidase C1 family.</text>
</comment>
<evidence type="ECO:0000256" key="4">
    <source>
        <dbReference type="SAM" id="SignalP"/>
    </source>
</evidence>
<feature type="chain" id="PRO_5018562986" evidence="4">
    <location>
        <begin position="18"/>
        <end position="330"/>
    </location>
</feature>
<dbReference type="AlphaFoldDB" id="W7XCY4"/>
<dbReference type="MEROPS" id="C01.A54"/>
<keyword evidence="7" id="KW-0378">Hydrolase</keyword>
<evidence type="ECO:0000259" key="6">
    <source>
        <dbReference type="SMART" id="SM00848"/>
    </source>
</evidence>
<dbReference type="SUPFAM" id="SSF54001">
    <property type="entry name" value="Cysteine proteinases"/>
    <property type="match status" value="1"/>
</dbReference>
<reference evidence="8" key="1">
    <citation type="journal article" date="2006" name="PLoS Biol.">
        <title>Macronuclear genome sequence of the ciliate Tetrahymena thermophila, a model eukaryote.</title>
        <authorList>
            <person name="Eisen J.A."/>
            <person name="Coyne R.S."/>
            <person name="Wu M."/>
            <person name="Wu D."/>
            <person name="Thiagarajan M."/>
            <person name="Wortman J.R."/>
            <person name="Badger J.H."/>
            <person name="Ren Q."/>
            <person name="Amedeo P."/>
            <person name="Jones K.M."/>
            <person name="Tallon L.J."/>
            <person name="Delcher A.L."/>
            <person name="Salzberg S.L."/>
            <person name="Silva J.C."/>
            <person name="Haas B.J."/>
            <person name="Majoros W.H."/>
            <person name="Farzad M."/>
            <person name="Carlton J.M."/>
            <person name="Smith R.K. Jr."/>
            <person name="Garg J."/>
            <person name="Pearlman R.E."/>
            <person name="Karrer K.M."/>
            <person name="Sun L."/>
            <person name="Manning G."/>
            <person name="Elde N.C."/>
            <person name="Turkewitz A.P."/>
            <person name="Asai D.J."/>
            <person name="Wilkes D.E."/>
            <person name="Wang Y."/>
            <person name="Cai H."/>
            <person name="Collins K."/>
            <person name="Stewart B.A."/>
            <person name="Lee S.R."/>
            <person name="Wilamowska K."/>
            <person name="Weinberg Z."/>
            <person name="Ruzzo W.L."/>
            <person name="Wloga D."/>
            <person name="Gaertig J."/>
            <person name="Frankel J."/>
            <person name="Tsao C.-C."/>
            <person name="Gorovsky M.A."/>
            <person name="Keeling P.J."/>
            <person name="Waller R.F."/>
            <person name="Patron N.J."/>
            <person name="Cherry J.M."/>
            <person name="Stover N.A."/>
            <person name="Krieger C.J."/>
            <person name="del Toro C."/>
            <person name="Ryder H.F."/>
            <person name="Williamson S.C."/>
            <person name="Barbeau R.A."/>
            <person name="Hamilton E.P."/>
            <person name="Orias E."/>
        </authorList>
    </citation>
    <scope>NUCLEOTIDE SEQUENCE [LARGE SCALE GENOMIC DNA]</scope>
    <source>
        <strain evidence="8">SB210</strain>
    </source>
</reference>
<dbReference type="InterPro" id="IPR013201">
    <property type="entry name" value="Prot_inhib_I29"/>
</dbReference>
<keyword evidence="7" id="KW-0645">Protease</keyword>
<evidence type="ECO:0000313" key="7">
    <source>
        <dbReference type="EMBL" id="EWS74453.1"/>
    </source>
</evidence>
<dbReference type="OrthoDB" id="190265at2759"/>
<dbReference type="InterPro" id="IPR000169">
    <property type="entry name" value="Pept_cys_AS"/>
</dbReference>
<keyword evidence="8" id="KW-1185">Reference proteome</keyword>
<name>W7XCY4_TETTS</name>
<dbReference type="Proteomes" id="UP000009168">
    <property type="component" value="Unassembled WGS sequence"/>
</dbReference>
<dbReference type="PROSITE" id="PS00639">
    <property type="entry name" value="THIOL_PROTEASE_HIS"/>
    <property type="match status" value="1"/>
</dbReference>
<evidence type="ECO:0000256" key="1">
    <source>
        <dbReference type="ARBA" id="ARBA00008455"/>
    </source>
</evidence>
<dbReference type="PANTHER" id="PTHR12411">
    <property type="entry name" value="CYSTEINE PROTEASE FAMILY C1-RELATED"/>
    <property type="match status" value="1"/>
</dbReference>
<dbReference type="KEGG" id="tet:TTHERM_000079389"/>